<feature type="transmembrane region" description="Helical" evidence="1">
    <location>
        <begin position="20"/>
        <end position="38"/>
    </location>
</feature>
<evidence type="ECO:0000256" key="1">
    <source>
        <dbReference type="SAM" id="Phobius"/>
    </source>
</evidence>
<dbReference type="GO" id="GO:0016746">
    <property type="term" value="F:acyltransferase activity"/>
    <property type="evidence" value="ECO:0007669"/>
    <property type="project" value="UniProtKB-KW"/>
</dbReference>
<keyword evidence="3" id="KW-1185">Reference proteome</keyword>
<organism evidence="2 3">
    <name type="scientific">Petrimonas mucosa</name>
    <dbReference type="NCBI Taxonomy" id="1642646"/>
    <lineage>
        <taxon>Bacteria</taxon>
        <taxon>Pseudomonadati</taxon>
        <taxon>Bacteroidota</taxon>
        <taxon>Bacteroidia</taxon>
        <taxon>Bacteroidales</taxon>
        <taxon>Dysgonomonadaceae</taxon>
        <taxon>Petrimonas</taxon>
    </lineage>
</organism>
<dbReference type="Proteomes" id="UP000178485">
    <property type="component" value="Chromosome i"/>
</dbReference>
<accession>A0A1G4GBE9</accession>
<keyword evidence="1" id="KW-1133">Transmembrane helix</keyword>
<proteinExistence type="predicted"/>
<keyword evidence="1" id="KW-0472">Membrane</keyword>
<dbReference type="AlphaFoldDB" id="A0A1G4GBE9"/>
<dbReference type="KEGG" id="pmuc:ING2E5A_3073"/>
<dbReference type="EMBL" id="LT608328">
    <property type="protein sequence ID" value="SCM59864.1"/>
    <property type="molecule type" value="Genomic_DNA"/>
</dbReference>
<keyword evidence="2" id="KW-0808">Transferase</keyword>
<name>A0A1G4GBE9_9BACT</name>
<evidence type="ECO:0000313" key="3">
    <source>
        <dbReference type="Proteomes" id="UP000178485"/>
    </source>
</evidence>
<protein>
    <submittedName>
        <fullName evidence="2">Acyltransferase</fullName>
    </submittedName>
</protein>
<dbReference type="STRING" id="1642646.ING2E5A_3073"/>
<evidence type="ECO:0000313" key="2">
    <source>
        <dbReference type="EMBL" id="SCM59864.1"/>
    </source>
</evidence>
<gene>
    <name evidence="2" type="ORF">ING2E5A_3073</name>
</gene>
<keyword evidence="1" id="KW-0812">Transmembrane</keyword>
<sequence length="47" mass="5249">MFHTTGSTSLVQDRKPHYEILDGLRGVAALMVILYHIFEGFATSPID</sequence>
<keyword evidence="2" id="KW-0012">Acyltransferase</keyword>
<reference evidence="2 3" key="1">
    <citation type="submission" date="2016-08" db="EMBL/GenBank/DDBJ databases">
        <authorList>
            <person name="Seilhamer J.J."/>
        </authorList>
    </citation>
    <scope>NUCLEOTIDE SEQUENCE [LARGE SCALE GENOMIC DNA]</scope>
    <source>
        <strain evidence="2">ING2-E5A</strain>
    </source>
</reference>